<keyword evidence="3" id="KW-1185">Reference proteome</keyword>
<reference evidence="2 3" key="1">
    <citation type="journal article" date="2015" name="Genome Biol.">
        <title>Comparative genomics of Steinernema reveals deeply conserved gene regulatory networks.</title>
        <authorList>
            <person name="Dillman A.R."/>
            <person name="Macchietto M."/>
            <person name="Porter C.F."/>
            <person name="Rogers A."/>
            <person name="Williams B."/>
            <person name="Antoshechkin I."/>
            <person name="Lee M.M."/>
            <person name="Goodwin Z."/>
            <person name="Lu X."/>
            <person name="Lewis E.E."/>
            <person name="Goodrich-Blair H."/>
            <person name="Stock S.P."/>
            <person name="Adams B.J."/>
            <person name="Sternberg P.W."/>
            <person name="Mortazavi A."/>
        </authorList>
    </citation>
    <scope>NUCLEOTIDE SEQUENCE [LARGE SCALE GENOMIC DNA]</scope>
    <source>
        <strain evidence="2 3">ALL</strain>
    </source>
</reference>
<evidence type="ECO:0000313" key="2">
    <source>
        <dbReference type="EMBL" id="TKR95764.1"/>
    </source>
</evidence>
<organism evidence="2 3">
    <name type="scientific">Steinernema carpocapsae</name>
    <name type="common">Entomopathogenic nematode</name>
    <dbReference type="NCBI Taxonomy" id="34508"/>
    <lineage>
        <taxon>Eukaryota</taxon>
        <taxon>Metazoa</taxon>
        <taxon>Ecdysozoa</taxon>
        <taxon>Nematoda</taxon>
        <taxon>Chromadorea</taxon>
        <taxon>Rhabditida</taxon>
        <taxon>Tylenchina</taxon>
        <taxon>Panagrolaimomorpha</taxon>
        <taxon>Strongyloidoidea</taxon>
        <taxon>Steinernematidae</taxon>
        <taxon>Steinernema</taxon>
    </lineage>
</organism>
<feature type="transmembrane region" description="Helical" evidence="1">
    <location>
        <begin position="69"/>
        <end position="88"/>
    </location>
</feature>
<reference evidence="2 3" key="2">
    <citation type="journal article" date="2019" name="G3 (Bethesda)">
        <title>Hybrid Assembly of the Genome of the Entomopathogenic Nematode Steinernema carpocapsae Identifies the X-Chromosome.</title>
        <authorList>
            <person name="Serra L."/>
            <person name="Macchietto M."/>
            <person name="Macias-Munoz A."/>
            <person name="McGill C.J."/>
            <person name="Rodriguez I.M."/>
            <person name="Rodriguez B."/>
            <person name="Murad R."/>
            <person name="Mortazavi A."/>
        </authorList>
    </citation>
    <scope>NUCLEOTIDE SEQUENCE [LARGE SCALE GENOMIC DNA]</scope>
    <source>
        <strain evidence="2 3">ALL</strain>
    </source>
</reference>
<dbReference type="EMBL" id="AZBU02000002">
    <property type="protein sequence ID" value="TKR95764.1"/>
    <property type="molecule type" value="Genomic_DNA"/>
</dbReference>
<dbReference type="AlphaFoldDB" id="A0A4U5PHZ5"/>
<evidence type="ECO:0000313" key="3">
    <source>
        <dbReference type="Proteomes" id="UP000298663"/>
    </source>
</evidence>
<proteinExistence type="predicted"/>
<comment type="caution">
    <text evidence="2">The sequence shown here is derived from an EMBL/GenBank/DDBJ whole genome shotgun (WGS) entry which is preliminary data.</text>
</comment>
<accession>A0A4U5PHZ5</accession>
<gene>
    <name evidence="2" type="ORF">L596_009889</name>
</gene>
<sequence length="130" mass="15035">MAVIDQYFVYVMILDYVLQLSALAYPIYIFKNDQDQFYVFIAIGIGATAFRSLFLCLAGCCGGKVHWTWYGLFMLLRIICSLCLIQTLSSLAFQKQNLDGFFVYDIEGIMVAFMWDILYLATLFFFQESN</sequence>
<feature type="transmembrane region" description="Helical" evidence="1">
    <location>
        <begin position="108"/>
        <end position="126"/>
    </location>
</feature>
<feature type="transmembrane region" description="Helical" evidence="1">
    <location>
        <begin position="7"/>
        <end position="30"/>
    </location>
</feature>
<keyword evidence="1" id="KW-0472">Membrane</keyword>
<evidence type="ECO:0000256" key="1">
    <source>
        <dbReference type="SAM" id="Phobius"/>
    </source>
</evidence>
<keyword evidence="1" id="KW-1133">Transmembrane helix</keyword>
<name>A0A4U5PHZ5_STECR</name>
<protein>
    <submittedName>
        <fullName evidence="2">Uncharacterized protein</fullName>
    </submittedName>
</protein>
<keyword evidence="1" id="KW-0812">Transmembrane</keyword>
<feature type="transmembrane region" description="Helical" evidence="1">
    <location>
        <begin position="36"/>
        <end position="57"/>
    </location>
</feature>
<dbReference type="Proteomes" id="UP000298663">
    <property type="component" value="Unassembled WGS sequence"/>
</dbReference>